<keyword evidence="2" id="KW-1185">Reference proteome</keyword>
<accession>A0ABV4DZ60</accession>
<evidence type="ECO:0000313" key="2">
    <source>
        <dbReference type="Proteomes" id="UP001565220"/>
    </source>
</evidence>
<gene>
    <name evidence="1" type="ORF">AB8S09_11080</name>
</gene>
<protein>
    <submittedName>
        <fullName evidence="1">CooT family nickel-binding protein</fullName>
    </submittedName>
</protein>
<dbReference type="Pfam" id="PF10133">
    <property type="entry name" value="CooT"/>
    <property type="match status" value="1"/>
</dbReference>
<comment type="caution">
    <text evidence="1">The sequence shown here is derived from an EMBL/GenBank/DDBJ whole genome shotgun (WGS) entry which is preliminary data.</text>
</comment>
<reference evidence="1 2" key="1">
    <citation type="submission" date="2024-08" db="EMBL/GenBank/DDBJ databases">
        <title>Clostridium lapicellarii sp. nov., and Clostridium renhuaiense sp. nov., two species isolated from the mud in a fermentation cellar used for producing sauce-flavour Chinese liquors.</title>
        <authorList>
            <person name="Yang F."/>
            <person name="Wang H."/>
            <person name="Chen L.Q."/>
            <person name="Zhou N."/>
            <person name="Lu J.J."/>
            <person name="Pu X.X."/>
            <person name="Wan B."/>
            <person name="Wang L."/>
            <person name="Liu S.J."/>
        </authorList>
    </citation>
    <scope>NUCLEOTIDE SEQUENCE [LARGE SCALE GENOMIC DNA]</scope>
    <source>
        <strain evidence="1 2">MT-113</strain>
    </source>
</reference>
<name>A0ABV4DZ60_9CLOT</name>
<organism evidence="1 2">
    <name type="scientific">Clostridium lapidicellarium</name>
    <dbReference type="NCBI Taxonomy" id="3240931"/>
    <lineage>
        <taxon>Bacteria</taxon>
        <taxon>Bacillati</taxon>
        <taxon>Bacillota</taxon>
        <taxon>Clostridia</taxon>
        <taxon>Eubacteriales</taxon>
        <taxon>Clostridiaceae</taxon>
        <taxon>Clostridium</taxon>
    </lineage>
</organism>
<dbReference type="RefSeq" id="WP_367112671.1">
    <property type="nucleotide sequence ID" value="NZ_JBGFFE010000016.1"/>
</dbReference>
<dbReference type="InterPro" id="IPR019300">
    <property type="entry name" value="CooT"/>
</dbReference>
<evidence type="ECO:0000313" key="1">
    <source>
        <dbReference type="EMBL" id="MEY8764178.1"/>
    </source>
</evidence>
<dbReference type="EMBL" id="JBGFFE010000016">
    <property type="protein sequence ID" value="MEY8764178.1"/>
    <property type="molecule type" value="Genomic_DNA"/>
</dbReference>
<sequence length="65" mass="7277">MMCESTAYLVTPEGESKVMDYVVNIIPEEGGRLFLTDILGEEKMVDGMLKEVDLLKNKIVIEKAV</sequence>
<dbReference type="Proteomes" id="UP001565220">
    <property type="component" value="Unassembled WGS sequence"/>
</dbReference>
<proteinExistence type="predicted"/>